<accession>A0ABV7KXK0</accession>
<dbReference type="RefSeq" id="WP_379899219.1">
    <property type="nucleotide sequence ID" value="NZ_JBHRTR010000019.1"/>
</dbReference>
<dbReference type="SUPFAM" id="SSF54427">
    <property type="entry name" value="NTF2-like"/>
    <property type="match status" value="1"/>
</dbReference>
<evidence type="ECO:0000313" key="3">
    <source>
        <dbReference type="Proteomes" id="UP001595528"/>
    </source>
</evidence>
<dbReference type="EMBL" id="JBHRTR010000019">
    <property type="protein sequence ID" value="MFC3227058.1"/>
    <property type="molecule type" value="Genomic_DNA"/>
</dbReference>
<evidence type="ECO:0000313" key="2">
    <source>
        <dbReference type="EMBL" id="MFC3227058.1"/>
    </source>
</evidence>
<sequence length="156" mass="17521">MTFDELLDRFTAAVEARNGAALAALFTEDGVYHDVFYGSFTGRTAIAGLIDDWFHRTAEGFRWDMKERVAGPDLGLARYVFSYATKLPEAAGERVMFEGVALMTLRDGLIAEYHEVANTGPAFAQLRFAPERTVKIMQRFADELRGRPESRRHVAP</sequence>
<protein>
    <submittedName>
        <fullName evidence="2">Nuclear transport factor 2 family protein</fullName>
    </submittedName>
</protein>
<reference evidence="3" key="1">
    <citation type="journal article" date="2019" name="Int. J. Syst. Evol. Microbiol.">
        <title>The Global Catalogue of Microorganisms (GCM) 10K type strain sequencing project: providing services to taxonomists for standard genome sequencing and annotation.</title>
        <authorList>
            <consortium name="The Broad Institute Genomics Platform"/>
            <consortium name="The Broad Institute Genome Sequencing Center for Infectious Disease"/>
            <person name="Wu L."/>
            <person name="Ma J."/>
        </authorList>
    </citation>
    <scope>NUCLEOTIDE SEQUENCE [LARGE SCALE GENOMIC DNA]</scope>
    <source>
        <strain evidence="3">KCTC 42964</strain>
    </source>
</reference>
<proteinExistence type="predicted"/>
<dbReference type="InterPro" id="IPR032710">
    <property type="entry name" value="NTF2-like_dom_sf"/>
</dbReference>
<dbReference type="Gene3D" id="3.10.450.50">
    <property type="match status" value="1"/>
</dbReference>
<name>A0ABV7KXK0_9PROT</name>
<organism evidence="2 3">
    <name type="scientific">Marinibaculum pumilum</name>
    <dbReference type="NCBI Taxonomy" id="1766165"/>
    <lineage>
        <taxon>Bacteria</taxon>
        <taxon>Pseudomonadati</taxon>
        <taxon>Pseudomonadota</taxon>
        <taxon>Alphaproteobacteria</taxon>
        <taxon>Rhodospirillales</taxon>
        <taxon>Rhodospirillaceae</taxon>
        <taxon>Marinibaculum</taxon>
    </lineage>
</organism>
<feature type="domain" description="SnoaL-like" evidence="1">
    <location>
        <begin position="8"/>
        <end position="113"/>
    </location>
</feature>
<dbReference type="Proteomes" id="UP001595528">
    <property type="component" value="Unassembled WGS sequence"/>
</dbReference>
<evidence type="ECO:0000259" key="1">
    <source>
        <dbReference type="Pfam" id="PF12680"/>
    </source>
</evidence>
<dbReference type="Pfam" id="PF12680">
    <property type="entry name" value="SnoaL_2"/>
    <property type="match status" value="1"/>
</dbReference>
<comment type="caution">
    <text evidence="2">The sequence shown here is derived from an EMBL/GenBank/DDBJ whole genome shotgun (WGS) entry which is preliminary data.</text>
</comment>
<gene>
    <name evidence="2" type="ORF">ACFOGJ_07450</name>
</gene>
<dbReference type="InterPro" id="IPR037401">
    <property type="entry name" value="SnoaL-like"/>
</dbReference>
<keyword evidence="3" id="KW-1185">Reference proteome</keyword>